<dbReference type="PANTHER" id="PTHR30055">
    <property type="entry name" value="HTH-TYPE TRANSCRIPTIONAL REGULATOR RUTR"/>
    <property type="match status" value="1"/>
</dbReference>
<evidence type="ECO:0000256" key="4">
    <source>
        <dbReference type="PROSITE-ProRule" id="PRU00335"/>
    </source>
</evidence>
<dbReference type="PANTHER" id="PTHR30055:SF234">
    <property type="entry name" value="HTH-TYPE TRANSCRIPTIONAL REGULATOR BETI"/>
    <property type="match status" value="1"/>
</dbReference>
<name>A0A6N4W7A1_9MYCO</name>
<feature type="DNA-binding region" description="H-T-H motif" evidence="4">
    <location>
        <begin position="36"/>
        <end position="55"/>
    </location>
</feature>
<gene>
    <name evidence="6" type="ORF">MANY_13340</name>
</gene>
<dbReference type="PROSITE" id="PS50977">
    <property type="entry name" value="HTH_TETR_2"/>
    <property type="match status" value="1"/>
</dbReference>
<dbReference type="AlphaFoldDB" id="A0A6N4W7A1"/>
<feature type="domain" description="HTH tetR-type" evidence="5">
    <location>
        <begin position="13"/>
        <end position="73"/>
    </location>
</feature>
<reference evidence="6 7" key="1">
    <citation type="journal article" date="2019" name="Emerg. Microbes Infect.">
        <title>Comprehensive subspecies identification of 175 nontuberculous mycobacteria species based on 7547 genomic profiles.</title>
        <authorList>
            <person name="Matsumoto Y."/>
            <person name="Kinjo T."/>
            <person name="Motooka D."/>
            <person name="Nabeya D."/>
            <person name="Jung N."/>
            <person name="Uechi K."/>
            <person name="Horii T."/>
            <person name="Iida T."/>
            <person name="Fujita J."/>
            <person name="Nakamura S."/>
        </authorList>
    </citation>
    <scope>NUCLEOTIDE SEQUENCE [LARGE SCALE GENOMIC DNA]</scope>
    <source>
        <strain evidence="6 7">JCM 30275</strain>
    </source>
</reference>
<proteinExistence type="predicted"/>
<dbReference type="InterPro" id="IPR001647">
    <property type="entry name" value="HTH_TetR"/>
</dbReference>
<dbReference type="PRINTS" id="PR00455">
    <property type="entry name" value="HTHTETR"/>
</dbReference>
<evidence type="ECO:0000256" key="3">
    <source>
        <dbReference type="ARBA" id="ARBA00023163"/>
    </source>
</evidence>
<keyword evidence="7" id="KW-1185">Reference proteome</keyword>
<sequence length="207" mass="22626">MDRVVVAEDSFGLSKQERIVEAALDVFAKHGASGSTLQMVAQTAGVSVGLVQHHFGSKDSLIEAVDTYALTVIGAGMSQPLPDDPTEAVLELGRRVIYLLSDHLSAVDYLARLLVEDAPAGRAFFDATAAIVMGHWRQLDAIGATADNLDLVWAALNPIILTMGTVIMRRHLDRHLPEPLTTLTQLRRWEESVNNLLERGQIKRPPE</sequence>
<keyword evidence="1" id="KW-0805">Transcription regulation</keyword>
<evidence type="ECO:0000256" key="2">
    <source>
        <dbReference type="ARBA" id="ARBA00023125"/>
    </source>
</evidence>
<accession>A0A6N4W7A1</accession>
<organism evidence="6 7">
    <name type="scientific">Mycolicibacterium anyangense</name>
    <dbReference type="NCBI Taxonomy" id="1431246"/>
    <lineage>
        <taxon>Bacteria</taxon>
        <taxon>Bacillati</taxon>
        <taxon>Actinomycetota</taxon>
        <taxon>Actinomycetes</taxon>
        <taxon>Mycobacteriales</taxon>
        <taxon>Mycobacteriaceae</taxon>
        <taxon>Mycolicibacterium</taxon>
    </lineage>
</organism>
<dbReference type="GO" id="GO:0003700">
    <property type="term" value="F:DNA-binding transcription factor activity"/>
    <property type="evidence" value="ECO:0007669"/>
    <property type="project" value="TreeGrafter"/>
</dbReference>
<dbReference type="Gene3D" id="1.10.357.10">
    <property type="entry name" value="Tetracycline Repressor, domain 2"/>
    <property type="match status" value="1"/>
</dbReference>
<dbReference type="KEGG" id="many:MANY_13340"/>
<evidence type="ECO:0000313" key="7">
    <source>
        <dbReference type="Proteomes" id="UP000467249"/>
    </source>
</evidence>
<keyword evidence="3" id="KW-0804">Transcription</keyword>
<dbReference type="Pfam" id="PF00440">
    <property type="entry name" value="TetR_N"/>
    <property type="match status" value="1"/>
</dbReference>
<dbReference type="EMBL" id="AP022620">
    <property type="protein sequence ID" value="BBZ75997.1"/>
    <property type="molecule type" value="Genomic_DNA"/>
</dbReference>
<dbReference type="InterPro" id="IPR009057">
    <property type="entry name" value="Homeodomain-like_sf"/>
</dbReference>
<dbReference type="Proteomes" id="UP000467249">
    <property type="component" value="Chromosome"/>
</dbReference>
<dbReference type="GO" id="GO:0000976">
    <property type="term" value="F:transcription cis-regulatory region binding"/>
    <property type="evidence" value="ECO:0007669"/>
    <property type="project" value="TreeGrafter"/>
</dbReference>
<evidence type="ECO:0000256" key="1">
    <source>
        <dbReference type="ARBA" id="ARBA00023015"/>
    </source>
</evidence>
<evidence type="ECO:0000259" key="5">
    <source>
        <dbReference type="PROSITE" id="PS50977"/>
    </source>
</evidence>
<evidence type="ECO:0000313" key="6">
    <source>
        <dbReference type="EMBL" id="BBZ75997.1"/>
    </source>
</evidence>
<keyword evidence="2 4" id="KW-0238">DNA-binding</keyword>
<protein>
    <submittedName>
        <fullName evidence="6">Putative transcriptional regulator, TetR family protein</fullName>
    </submittedName>
</protein>
<dbReference type="InterPro" id="IPR050109">
    <property type="entry name" value="HTH-type_TetR-like_transc_reg"/>
</dbReference>
<dbReference type="SUPFAM" id="SSF46689">
    <property type="entry name" value="Homeodomain-like"/>
    <property type="match status" value="1"/>
</dbReference>